<dbReference type="Pfam" id="PF05047">
    <property type="entry name" value="L51_S25_CI-B8"/>
    <property type="match status" value="1"/>
</dbReference>
<dbReference type="Proteomes" id="UP001142055">
    <property type="component" value="Chromosome 3"/>
</dbReference>
<evidence type="ECO:0000256" key="1">
    <source>
        <dbReference type="ARBA" id="ARBA00004173"/>
    </source>
</evidence>
<protein>
    <recommendedName>
        <fullName evidence="6">Small ribosomal subunit protein mS25</fullName>
    </recommendedName>
    <alternativeName>
        <fullName evidence="7">28S ribosomal protein S25, mitochondrial</fullName>
    </alternativeName>
</protein>
<comment type="similarity">
    <text evidence="2">Belongs to the mitochondrion-specific ribosomal protein mS25 family.</text>
</comment>
<reference evidence="9" key="1">
    <citation type="submission" date="2022-12" db="EMBL/GenBank/DDBJ databases">
        <title>Genome assemblies of Blomia tropicalis.</title>
        <authorList>
            <person name="Cui Y."/>
        </authorList>
    </citation>
    <scope>NUCLEOTIDE SEQUENCE</scope>
    <source>
        <tissue evidence="9">Adult mites</tissue>
    </source>
</reference>
<comment type="caution">
    <text evidence="9">The sequence shown here is derived from an EMBL/GenBank/DDBJ whole genome shotgun (WGS) entry which is preliminary data.</text>
</comment>
<dbReference type="PANTHER" id="PTHR13274">
    <property type="entry name" value="MITOCHONDRIAL RIBOSOMAL PROTEIN S25"/>
    <property type="match status" value="1"/>
</dbReference>
<dbReference type="GO" id="GO:0005739">
    <property type="term" value="C:mitochondrion"/>
    <property type="evidence" value="ECO:0007669"/>
    <property type="project" value="UniProtKB-SubCell"/>
</dbReference>
<gene>
    <name evidence="9" type="ORF">RDWZM_007301</name>
</gene>
<keyword evidence="10" id="KW-1185">Reference proteome</keyword>
<dbReference type="AlphaFoldDB" id="A0A9Q0RIW3"/>
<dbReference type="SUPFAM" id="SSF52833">
    <property type="entry name" value="Thioredoxin-like"/>
    <property type="match status" value="1"/>
</dbReference>
<dbReference type="GO" id="GO:1990904">
    <property type="term" value="C:ribonucleoprotein complex"/>
    <property type="evidence" value="ECO:0007669"/>
    <property type="project" value="UniProtKB-KW"/>
</dbReference>
<dbReference type="EMBL" id="JAPWDV010000003">
    <property type="protein sequence ID" value="KAJ6216144.1"/>
    <property type="molecule type" value="Genomic_DNA"/>
</dbReference>
<keyword evidence="3" id="KW-0689">Ribosomal protein</keyword>
<dbReference type="SMART" id="SM00916">
    <property type="entry name" value="L51_S25_CI-B8"/>
    <property type="match status" value="1"/>
</dbReference>
<accession>A0A9Q0RIW3</accession>
<evidence type="ECO:0000256" key="5">
    <source>
        <dbReference type="ARBA" id="ARBA00023274"/>
    </source>
</evidence>
<dbReference type="GO" id="GO:0003735">
    <property type="term" value="F:structural constituent of ribosome"/>
    <property type="evidence" value="ECO:0007669"/>
    <property type="project" value="InterPro"/>
</dbReference>
<proteinExistence type="inferred from homology"/>
<keyword evidence="5" id="KW-0687">Ribonucleoprotein</keyword>
<organism evidence="9 10">
    <name type="scientific">Blomia tropicalis</name>
    <name type="common">Mite</name>
    <dbReference type="NCBI Taxonomy" id="40697"/>
    <lineage>
        <taxon>Eukaryota</taxon>
        <taxon>Metazoa</taxon>
        <taxon>Ecdysozoa</taxon>
        <taxon>Arthropoda</taxon>
        <taxon>Chelicerata</taxon>
        <taxon>Arachnida</taxon>
        <taxon>Acari</taxon>
        <taxon>Acariformes</taxon>
        <taxon>Sarcoptiformes</taxon>
        <taxon>Astigmata</taxon>
        <taxon>Glycyphagoidea</taxon>
        <taxon>Echimyopodidae</taxon>
        <taxon>Blomia</taxon>
    </lineage>
</organism>
<evidence type="ECO:0000256" key="4">
    <source>
        <dbReference type="ARBA" id="ARBA00023128"/>
    </source>
</evidence>
<keyword evidence="4" id="KW-0496">Mitochondrion</keyword>
<evidence type="ECO:0000256" key="6">
    <source>
        <dbReference type="ARBA" id="ARBA00035139"/>
    </source>
</evidence>
<evidence type="ECO:0000256" key="7">
    <source>
        <dbReference type="ARBA" id="ARBA00035369"/>
    </source>
</evidence>
<sequence length="218" mass="25354">MGFLFGPAPIRRTLPYLKNGSLLFRDRVKVMEVHYNMFWKSKTPDMSHIPYPQHDAHVGLREFYFWNIPQIQYMNPSVQIVRFLEMTPHPFIRCWLSDGKDVIFDCDSQSRETIEKRLVHVLGKTQQMIAHEEATNVTQTSDSNAAIFGVDRARFCMCEVPGQCPCPSVIKLPKSCRGKFTKQLKDDALKEEEEIIEGTKELESFEPPSIARERFFYS</sequence>
<dbReference type="InterPro" id="IPR036249">
    <property type="entry name" value="Thioredoxin-like_sf"/>
</dbReference>
<comment type="subcellular location">
    <subcellularLocation>
        <location evidence="1">Mitochondrion</location>
    </subcellularLocation>
</comment>
<dbReference type="PANTHER" id="PTHR13274:SF2">
    <property type="entry name" value="SMALL RIBOSOMAL SUBUNIT PROTEIN MS25"/>
    <property type="match status" value="1"/>
</dbReference>
<dbReference type="GO" id="GO:0005840">
    <property type="term" value="C:ribosome"/>
    <property type="evidence" value="ECO:0007669"/>
    <property type="project" value="UniProtKB-KW"/>
</dbReference>
<evidence type="ECO:0000313" key="9">
    <source>
        <dbReference type="EMBL" id="KAJ6216144.1"/>
    </source>
</evidence>
<dbReference type="InterPro" id="IPR040049">
    <property type="entry name" value="Ribosomal_mS25/mL61"/>
</dbReference>
<evidence type="ECO:0000256" key="3">
    <source>
        <dbReference type="ARBA" id="ARBA00022980"/>
    </source>
</evidence>
<feature type="domain" description="Ribosomal protein/NADH dehydrogenase" evidence="8">
    <location>
        <begin position="52"/>
        <end position="125"/>
    </location>
</feature>
<dbReference type="InterPro" id="IPR007741">
    <property type="entry name" value="Ribosomal_mL43/mS25/NADH_DH"/>
</dbReference>
<evidence type="ECO:0000259" key="8">
    <source>
        <dbReference type="SMART" id="SM00916"/>
    </source>
</evidence>
<name>A0A9Q0RIW3_BLOTA</name>
<dbReference type="OrthoDB" id="5919182at2759"/>
<dbReference type="OMA" id="FCICEVP"/>
<evidence type="ECO:0000313" key="10">
    <source>
        <dbReference type="Proteomes" id="UP001142055"/>
    </source>
</evidence>
<evidence type="ECO:0000256" key="2">
    <source>
        <dbReference type="ARBA" id="ARBA00008046"/>
    </source>
</evidence>